<geneLocation type="plasmid" evidence="1 2">
    <name>pBB2</name>
</geneLocation>
<dbReference type="InterPro" id="IPR003718">
    <property type="entry name" value="OsmC/Ohr_fam"/>
</dbReference>
<organism evidence="1 2">
    <name type="scientific">Cupriavidus necator (strain ATCC 43291 / DSM 13513 / CCUG 52238 / LMG 8453 / N-1)</name>
    <name type="common">Ralstonia eutropha</name>
    <dbReference type="NCBI Taxonomy" id="1042878"/>
    <lineage>
        <taxon>Bacteria</taxon>
        <taxon>Pseudomonadati</taxon>
        <taxon>Pseudomonadota</taxon>
        <taxon>Betaproteobacteria</taxon>
        <taxon>Burkholderiales</taxon>
        <taxon>Burkholderiaceae</taxon>
        <taxon>Cupriavidus</taxon>
    </lineage>
</organism>
<dbReference type="PANTHER" id="PTHR39624">
    <property type="entry name" value="PROTEIN INVOLVED IN RIMO-MEDIATED BETA-METHYLTHIOLATION OF RIBOSOMAL PROTEIN S12 YCAO"/>
    <property type="match status" value="1"/>
</dbReference>
<dbReference type="InterPro" id="IPR036102">
    <property type="entry name" value="OsmC/Ohrsf"/>
</dbReference>
<reference evidence="1 2" key="1">
    <citation type="journal article" date="2011" name="J. Bacteriol.">
        <title>Complete genome sequence of the type strain Cupriavidus necator N-1.</title>
        <authorList>
            <person name="Poehlein A."/>
            <person name="Kusian B."/>
            <person name="Friedrich B."/>
            <person name="Daniel R."/>
            <person name="Bowien B."/>
        </authorList>
    </citation>
    <scope>NUCLEOTIDE SEQUENCE [LARGE SCALE GENOMIC DNA]</scope>
    <source>
        <strain evidence="2">ATCC 43291 / DSM 13513 / CCUG 52238 / LMG 8453 / N-1</strain>
        <plasmid evidence="1 2">pBB2</plasmid>
    </source>
</reference>
<dbReference type="GeneID" id="34307744"/>
<dbReference type="EMBL" id="CP002880">
    <property type="protein sequence ID" value="AEI82895.1"/>
    <property type="molecule type" value="Genomic_DNA"/>
</dbReference>
<protein>
    <submittedName>
        <fullName evidence="1">OsmC family protein</fullName>
    </submittedName>
</protein>
<dbReference type="Pfam" id="PF02566">
    <property type="entry name" value="OsmC"/>
    <property type="match status" value="1"/>
</dbReference>
<dbReference type="PANTHER" id="PTHR39624:SF2">
    <property type="entry name" value="OSMC-LIKE PROTEIN"/>
    <property type="match status" value="1"/>
</dbReference>
<dbReference type="KEGG" id="cnc:CNE_BB2p00810"/>
<keyword evidence="1" id="KW-0614">Plasmid</keyword>
<evidence type="ECO:0000313" key="2">
    <source>
        <dbReference type="Proteomes" id="UP000006798"/>
    </source>
</evidence>
<gene>
    <name evidence="1" type="ordered locus">CNE_BB2p00810</name>
</gene>
<dbReference type="SUPFAM" id="SSF82784">
    <property type="entry name" value="OsmC-like"/>
    <property type="match status" value="1"/>
</dbReference>
<dbReference type="InterPro" id="IPR015946">
    <property type="entry name" value="KH_dom-like_a/b"/>
</dbReference>
<dbReference type="Gene3D" id="3.30.300.20">
    <property type="match status" value="1"/>
</dbReference>
<dbReference type="HOGENOM" id="CLU_100275_4_0_4"/>
<dbReference type="RefSeq" id="WP_013954178.1">
    <property type="nucleotide sequence ID" value="NC_015724.1"/>
</dbReference>
<accession>F8GYF4</accession>
<proteinExistence type="predicted"/>
<sequence length="137" mass="14413">MTARVTINANTTSTPYTVTISDGQGHQWLADEPAEVGGADAGPSPGHLTLSSLGACTLITLQMFAARKEWPLMGVAVELELNPDGKPAAGGTVIRRNISLTGALNAEQQERLLQVADACPMHKLLTGEVRIDTLLVP</sequence>
<evidence type="ECO:0000313" key="1">
    <source>
        <dbReference type="EMBL" id="AEI82895.1"/>
    </source>
</evidence>
<name>F8GYF4_CUPNN</name>
<dbReference type="AlphaFoldDB" id="F8GYF4"/>
<dbReference type="Proteomes" id="UP000006798">
    <property type="component" value="Plasmid pBB2"/>
</dbReference>